<keyword evidence="2" id="KW-1185">Reference proteome</keyword>
<protein>
    <submittedName>
        <fullName evidence="1">Uncharacterized protein</fullName>
    </submittedName>
</protein>
<proteinExistence type="predicted"/>
<name>A0A2U9IRX3_9CREN</name>
<reference evidence="2" key="2">
    <citation type="submission" date="2020-03" db="EMBL/GenBank/DDBJ databases">
        <title>Complete Genome Sequences of Extremely Thermoacidophilic, Metal-Mobilizing Type-Strain Members of the Archaeal Family Sulfolobaceae: Acidianus brierleyi DSM-1651T, Acidianus sulfidivorans DSM-18786T, Metallosphaera hakonensis DSM-7519T, and Metallosphaera prunae DSM-10039T.</title>
        <authorList>
            <person name="Counts J.A."/>
            <person name="Kelly R.M."/>
        </authorList>
    </citation>
    <scope>NUCLEOTIDE SEQUENCE [LARGE SCALE GENOMIC DNA]</scope>
    <source>
        <strain evidence="2">HO1-1</strain>
    </source>
</reference>
<gene>
    <name evidence="1" type="ORF">DFR87_02460</name>
</gene>
<dbReference type="PROSITE" id="PS51257">
    <property type="entry name" value="PROKAR_LIPOPROTEIN"/>
    <property type="match status" value="1"/>
</dbReference>
<dbReference type="OrthoDB" id="34676at2157"/>
<sequence length="312" mass="34560">MVEIERKFFLNASSLIRDGVHPSVILQGCQRREMPKLLVTNSSGDVGAGNQSLDLCIKLGSRKDSSCDFLYPSTKEALYTKSIRTSPGKGFLLAGVEGLPFVDVLNPQRNALILRAVLANLVTIWGTRWFNIETKDDLAGFIWGFSEVPPPRVKEGMSIGVINRPGGLAAVKALYRALNGGLDYFLKRGVDINYIERLAQETLQRATKIVRLDHVLPFNLTRSGFSVLGTVAEKLGHSLEIEIPSPWYGDLVKLVSPFTQDPLQSEIMILFVGEREDVETAVSEGEKLGLPSQIVGKVLEKGREIYIKKQKY</sequence>
<reference evidence="2" key="3">
    <citation type="submission" date="2020-03" db="EMBL/GenBank/DDBJ databases">
        <title>Sequencing and Assembly of Multiple Reported Metal-Biooxidizing Members of the Extremely Thermoacidophilic Archaeal Family Sulfolobaceae.</title>
        <authorList>
            <person name="Counts J.A."/>
            <person name="Kelly R.M."/>
        </authorList>
    </citation>
    <scope>NUCLEOTIDE SEQUENCE [LARGE SCALE GENOMIC DNA]</scope>
    <source>
        <strain evidence="2">HO1-1</strain>
    </source>
</reference>
<evidence type="ECO:0000313" key="2">
    <source>
        <dbReference type="Proteomes" id="UP000247586"/>
    </source>
</evidence>
<evidence type="ECO:0000313" key="1">
    <source>
        <dbReference type="EMBL" id="AWR98737.1"/>
    </source>
</evidence>
<dbReference type="Proteomes" id="UP000247586">
    <property type="component" value="Chromosome"/>
</dbReference>
<accession>A0A2U9IRX3</accession>
<dbReference type="EMBL" id="CP029287">
    <property type="protein sequence ID" value="AWR98737.1"/>
    <property type="molecule type" value="Genomic_DNA"/>
</dbReference>
<reference evidence="1 2" key="1">
    <citation type="submission" date="2018-05" db="EMBL/GenBank/DDBJ databases">
        <title>Complete Genome Sequences of Extremely Thermoacidophilic, Metal-Mobilizing Type-Strain Members of the Archaeal Family Sulfolobaceae: Acidianus brierleyi DSM-1651T, Acidianus sulfidivorans DSM-18786T, Metallosphaera hakonensis DSM-7519T, and Metallosphaera prunae DSM-10039T.</title>
        <authorList>
            <person name="Counts J.A."/>
            <person name="Kelly R.M."/>
        </authorList>
    </citation>
    <scope>NUCLEOTIDE SEQUENCE [LARGE SCALE GENOMIC DNA]</scope>
    <source>
        <strain evidence="1 2">HO1-1</strain>
    </source>
</reference>
<dbReference type="AlphaFoldDB" id="A0A2U9IRX3"/>
<organism evidence="1 2">
    <name type="scientific">Metallosphaera hakonensis JCM 8857 = DSM 7519</name>
    <dbReference type="NCBI Taxonomy" id="1293036"/>
    <lineage>
        <taxon>Archaea</taxon>
        <taxon>Thermoproteota</taxon>
        <taxon>Thermoprotei</taxon>
        <taxon>Sulfolobales</taxon>
        <taxon>Sulfolobaceae</taxon>
        <taxon>Metallosphaera</taxon>
    </lineage>
</organism>
<dbReference type="KEGG" id="mhk:DFR87_02460"/>